<name>A0A9W7SZ36_9PEZI</name>
<dbReference type="Proteomes" id="UP001138500">
    <property type="component" value="Unassembled WGS sequence"/>
</dbReference>
<accession>A0A9W7SZ36</accession>
<evidence type="ECO:0000313" key="3">
    <source>
        <dbReference type="Proteomes" id="UP001138500"/>
    </source>
</evidence>
<reference evidence="2 3" key="1">
    <citation type="journal article" date="2018" name="IMA Fungus">
        <title>IMA Genome-F 10: Nine draft genome sequences of Claviceps purpurea s.lat., including C. arundinis, C. humidiphila, and C. cf. spartinae, pseudomolecules for the pitch canker pathogen Fusarium circinatum, draft genome of Davidsoniella eucalypti, Grosmannia galeiformis, Quambalaria eucalypti, and Teratosphaeria destructans.</title>
        <authorList>
            <person name="Wingfield B.D."/>
            <person name="Liu M."/>
            <person name="Nguyen H.D."/>
            <person name="Lane F.A."/>
            <person name="Morgan S.W."/>
            <person name="De Vos L."/>
            <person name="Wilken P.M."/>
            <person name="Duong T.A."/>
            <person name="Aylward J."/>
            <person name="Coetzee M.P."/>
            <person name="Dadej K."/>
            <person name="De Beer Z.W."/>
            <person name="Findlay W."/>
            <person name="Havenga M."/>
            <person name="Kolarik M."/>
            <person name="Menzies J.G."/>
            <person name="Naidoo K."/>
            <person name="Pochopski O."/>
            <person name="Shoukouhi P."/>
            <person name="Santana Q.C."/>
            <person name="Seifert K.A."/>
            <person name="Soal N."/>
            <person name="Steenkamp E.T."/>
            <person name="Tatham C.T."/>
            <person name="van der Nest M.A."/>
            <person name="Wingfield M.J."/>
        </authorList>
    </citation>
    <scope>NUCLEOTIDE SEQUENCE [LARGE SCALE GENOMIC DNA]</scope>
    <source>
        <strain evidence="2">CMW44962</strain>
    </source>
</reference>
<evidence type="ECO:0000313" key="2">
    <source>
        <dbReference type="EMBL" id="KAH9843362.1"/>
    </source>
</evidence>
<gene>
    <name evidence="2" type="ORF">Tdes44962_MAKER07490</name>
</gene>
<organism evidence="2 3">
    <name type="scientific">Teratosphaeria destructans</name>
    <dbReference type="NCBI Taxonomy" id="418781"/>
    <lineage>
        <taxon>Eukaryota</taxon>
        <taxon>Fungi</taxon>
        <taxon>Dikarya</taxon>
        <taxon>Ascomycota</taxon>
        <taxon>Pezizomycotina</taxon>
        <taxon>Dothideomycetes</taxon>
        <taxon>Dothideomycetidae</taxon>
        <taxon>Mycosphaerellales</taxon>
        <taxon>Teratosphaeriaceae</taxon>
        <taxon>Teratosphaeria</taxon>
    </lineage>
</organism>
<comment type="caution">
    <text evidence="2">The sequence shown here is derived from an EMBL/GenBank/DDBJ whole genome shotgun (WGS) entry which is preliminary data.</text>
</comment>
<sequence>MDWKVVLQVMVNIGPVKEAACTMFRDQFTSASSKGNATKSQPPASRGQRRTWRRTEFAIDSTVLSET</sequence>
<protein>
    <submittedName>
        <fullName evidence="2">Uncharacterized protein</fullName>
    </submittedName>
</protein>
<feature type="compositionally biased region" description="Polar residues" evidence="1">
    <location>
        <begin position="30"/>
        <end position="43"/>
    </location>
</feature>
<keyword evidence="3" id="KW-1185">Reference proteome</keyword>
<evidence type="ECO:0000256" key="1">
    <source>
        <dbReference type="SAM" id="MobiDB-lite"/>
    </source>
</evidence>
<proteinExistence type="predicted"/>
<feature type="region of interest" description="Disordered" evidence="1">
    <location>
        <begin position="30"/>
        <end position="52"/>
    </location>
</feature>
<dbReference type="AlphaFoldDB" id="A0A9W7SZ36"/>
<reference evidence="2 3" key="2">
    <citation type="journal article" date="2021" name="Curr. Genet.">
        <title>Genetic response to nitrogen starvation in the aggressive Eucalyptus foliar pathogen Teratosphaeria destructans.</title>
        <authorList>
            <person name="Havenga M."/>
            <person name="Wingfield B.D."/>
            <person name="Wingfield M.J."/>
            <person name="Dreyer L.L."/>
            <person name="Roets F."/>
            <person name="Aylward J."/>
        </authorList>
    </citation>
    <scope>NUCLEOTIDE SEQUENCE [LARGE SCALE GENOMIC DNA]</scope>
    <source>
        <strain evidence="2">CMW44962</strain>
    </source>
</reference>
<dbReference type="EMBL" id="RIBY02000380">
    <property type="protein sequence ID" value="KAH9843362.1"/>
    <property type="molecule type" value="Genomic_DNA"/>
</dbReference>